<keyword evidence="1" id="KW-0862">Zinc</keyword>
<accession>A0A5E4NQX0</accession>
<dbReference type="Gene3D" id="3.30.160.60">
    <property type="entry name" value="Classic Zinc Finger"/>
    <property type="match status" value="1"/>
</dbReference>
<dbReference type="Proteomes" id="UP000325440">
    <property type="component" value="Unassembled WGS sequence"/>
</dbReference>
<dbReference type="AlphaFoldDB" id="A0A5E4NQX0"/>
<protein>
    <submittedName>
        <fullName evidence="4">Zinc finger C2H2-type,Zinc finger, RING/FYVE/PHD-type</fullName>
    </submittedName>
</protein>
<evidence type="ECO:0000259" key="3">
    <source>
        <dbReference type="PROSITE" id="PS50157"/>
    </source>
</evidence>
<dbReference type="InterPro" id="IPR036236">
    <property type="entry name" value="Znf_C2H2_sf"/>
</dbReference>
<evidence type="ECO:0000256" key="2">
    <source>
        <dbReference type="SAM" id="MobiDB-lite"/>
    </source>
</evidence>
<dbReference type="EMBL" id="CABPRJ010002485">
    <property type="protein sequence ID" value="VVC46381.1"/>
    <property type="molecule type" value="Genomic_DNA"/>
</dbReference>
<evidence type="ECO:0000256" key="1">
    <source>
        <dbReference type="PROSITE-ProRule" id="PRU00042"/>
    </source>
</evidence>
<proteinExistence type="predicted"/>
<reference evidence="4 5" key="1">
    <citation type="submission" date="2019-08" db="EMBL/GenBank/DDBJ databases">
        <authorList>
            <person name="Alioto T."/>
            <person name="Alioto T."/>
            <person name="Gomez Garrido J."/>
        </authorList>
    </citation>
    <scope>NUCLEOTIDE SEQUENCE [LARGE SCALE GENOMIC DNA]</scope>
</reference>
<feature type="region of interest" description="Disordered" evidence="2">
    <location>
        <begin position="1"/>
        <end position="22"/>
    </location>
</feature>
<dbReference type="OrthoDB" id="6616839at2759"/>
<dbReference type="GO" id="GO:0008270">
    <property type="term" value="F:zinc ion binding"/>
    <property type="evidence" value="ECO:0007669"/>
    <property type="project" value="UniProtKB-KW"/>
</dbReference>
<evidence type="ECO:0000313" key="5">
    <source>
        <dbReference type="Proteomes" id="UP000325440"/>
    </source>
</evidence>
<name>A0A5E4NQX0_9HEMI</name>
<gene>
    <name evidence="4" type="ORF">CINCED_3A006186</name>
</gene>
<organism evidence="4 5">
    <name type="scientific">Cinara cedri</name>
    <dbReference type="NCBI Taxonomy" id="506608"/>
    <lineage>
        <taxon>Eukaryota</taxon>
        <taxon>Metazoa</taxon>
        <taxon>Ecdysozoa</taxon>
        <taxon>Arthropoda</taxon>
        <taxon>Hexapoda</taxon>
        <taxon>Insecta</taxon>
        <taxon>Pterygota</taxon>
        <taxon>Neoptera</taxon>
        <taxon>Paraneoptera</taxon>
        <taxon>Hemiptera</taxon>
        <taxon>Sternorrhyncha</taxon>
        <taxon>Aphidomorpha</taxon>
        <taxon>Aphidoidea</taxon>
        <taxon>Aphididae</taxon>
        <taxon>Lachninae</taxon>
        <taxon>Cinara</taxon>
    </lineage>
</organism>
<sequence length="109" mass="12276">MPPSRQRSTAPGPPRRTEPHMMRHVKPHEGVKFACNLCNKLFIRKDTLAYHMKEVHPQGRTISCFNKDIQVNSYGNDQKEIALGINVDNIQAGASTNSNLHTWVLSLAI</sequence>
<dbReference type="PROSITE" id="PS50157">
    <property type="entry name" value="ZINC_FINGER_C2H2_2"/>
    <property type="match status" value="1"/>
</dbReference>
<dbReference type="SMART" id="SM00355">
    <property type="entry name" value="ZnF_C2H2"/>
    <property type="match status" value="1"/>
</dbReference>
<keyword evidence="1" id="KW-0863">Zinc-finger</keyword>
<keyword evidence="1" id="KW-0479">Metal-binding</keyword>
<feature type="domain" description="C2H2-type" evidence="3">
    <location>
        <begin position="33"/>
        <end position="61"/>
    </location>
</feature>
<keyword evidence="5" id="KW-1185">Reference proteome</keyword>
<dbReference type="SUPFAM" id="SSF57667">
    <property type="entry name" value="beta-beta-alpha zinc fingers"/>
    <property type="match status" value="1"/>
</dbReference>
<dbReference type="InterPro" id="IPR013087">
    <property type="entry name" value="Znf_C2H2_type"/>
</dbReference>
<evidence type="ECO:0000313" key="4">
    <source>
        <dbReference type="EMBL" id="VVC46381.1"/>
    </source>
</evidence>
<dbReference type="PROSITE" id="PS00028">
    <property type="entry name" value="ZINC_FINGER_C2H2_1"/>
    <property type="match status" value="1"/>
</dbReference>